<evidence type="ECO:0000256" key="1">
    <source>
        <dbReference type="SAM" id="MobiDB-lite"/>
    </source>
</evidence>
<comment type="caution">
    <text evidence="2">The sequence shown here is derived from an EMBL/GenBank/DDBJ whole genome shotgun (WGS) entry which is preliminary data.</text>
</comment>
<sequence>MRKIIAFVLCLGMVFLPVVGGANSEEQNKTDNKIDSNVVYVDYYKTGTTETEKQSSQIMRVFSVEDNELRVRFISYDKLTEENEKKIIEALDDTTLYCDITESAKCKIKWSTYKCSYKEDKKSCLYDGRNTKSPKKHLLDLVIERLKLGSHFTNVCAFIINKAELTEEQKEELVSSTPMSFNQMSKVKNIEQEMFIPKTATFQKNCTTPQTAELSQNVKLLSNVLVENLQIVKSNTDNNPTNIGGKILNFFGAIIHAGILAGKIITNPSQGIGSTLEYFRDGSNSSIGNFINDLSNSKDNNKNNDAENTQLENTSPSQ</sequence>
<gene>
    <name evidence="2" type="ORF">A45J_2628</name>
</gene>
<dbReference type="AlphaFoldDB" id="A0A5J4L6D5"/>
<proteinExistence type="predicted"/>
<evidence type="ECO:0000313" key="2">
    <source>
        <dbReference type="EMBL" id="GER94862.1"/>
    </source>
</evidence>
<organism evidence="2">
    <name type="scientific">hot springs metagenome</name>
    <dbReference type="NCBI Taxonomy" id="433727"/>
    <lineage>
        <taxon>unclassified sequences</taxon>
        <taxon>metagenomes</taxon>
        <taxon>ecological metagenomes</taxon>
    </lineage>
</organism>
<feature type="region of interest" description="Disordered" evidence="1">
    <location>
        <begin position="290"/>
        <end position="318"/>
    </location>
</feature>
<accession>A0A5J4L6D5</accession>
<feature type="compositionally biased region" description="Polar residues" evidence="1">
    <location>
        <begin position="306"/>
        <end position="318"/>
    </location>
</feature>
<protein>
    <submittedName>
        <fullName evidence="2">Uncharacterized protein</fullName>
    </submittedName>
</protein>
<reference evidence="2" key="1">
    <citation type="submission" date="2019-10" db="EMBL/GenBank/DDBJ databases">
        <title>Metagenomic sequencing of thiosulfate-disproportionating enrichment culture.</title>
        <authorList>
            <person name="Umezawa K."/>
            <person name="Kojima H."/>
            <person name="Fukui M."/>
        </authorList>
    </citation>
    <scope>NUCLEOTIDE SEQUENCE</scope>
    <source>
        <strain evidence="2">45J</strain>
    </source>
</reference>
<name>A0A5J4L6D5_9ZZZZ</name>
<dbReference type="EMBL" id="BLAB01000001">
    <property type="protein sequence ID" value="GER94862.1"/>
    <property type="molecule type" value="Genomic_DNA"/>
</dbReference>